<dbReference type="OrthoDB" id="7464126at2759"/>
<dbReference type="Pfam" id="PF22939">
    <property type="entry name" value="WHD_GPIID"/>
    <property type="match status" value="1"/>
</dbReference>
<dbReference type="SUPFAM" id="SSF52540">
    <property type="entry name" value="P-loop containing nucleoside triphosphate hydrolases"/>
    <property type="match status" value="1"/>
</dbReference>
<dbReference type="EMBL" id="KZ613912">
    <property type="protein sequence ID" value="PMD51646.1"/>
    <property type="molecule type" value="Genomic_DNA"/>
</dbReference>
<reference evidence="4 5" key="1">
    <citation type="submission" date="2016-04" db="EMBL/GenBank/DDBJ databases">
        <title>A degradative enzymes factory behind the ericoid mycorrhizal symbiosis.</title>
        <authorList>
            <consortium name="DOE Joint Genome Institute"/>
            <person name="Martino E."/>
            <person name="Morin E."/>
            <person name="Grelet G."/>
            <person name="Kuo A."/>
            <person name="Kohler A."/>
            <person name="Daghino S."/>
            <person name="Barry K."/>
            <person name="Choi C."/>
            <person name="Cichocki N."/>
            <person name="Clum A."/>
            <person name="Copeland A."/>
            <person name="Hainaut M."/>
            <person name="Haridas S."/>
            <person name="Labutti K."/>
            <person name="Lindquist E."/>
            <person name="Lipzen A."/>
            <person name="Khouja H.-R."/>
            <person name="Murat C."/>
            <person name="Ohm R."/>
            <person name="Olson A."/>
            <person name="Spatafora J."/>
            <person name="Veneault-Fourrey C."/>
            <person name="Henrissat B."/>
            <person name="Grigoriev I."/>
            <person name="Martin F."/>
            <person name="Perotto S."/>
        </authorList>
    </citation>
    <scope>NUCLEOTIDE SEQUENCE [LARGE SCALE GENOMIC DNA]</scope>
    <source>
        <strain evidence="4 5">E</strain>
    </source>
</reference>
<dbReference type="Proteomes" id="UP000235371">
    <property type="component" value="Unassembled WGS sequence"/>
</dbReference>
<evidence type="ECO:0000259" key="3">
    <source>
        <dbReference type="Pfam" id="PF24883"/>
    </source>
</evidence>
<accession>A0A2J6SLK5</accession>
<dbReference type="InterPro" id="IPR054471">
    <property type="entry name" value="GPIID_WHD"/>
</dbReference>
<evidence type="ECO:0000313" key="4">
    <source>
        <dbReference type="EMBL" id="PMD51646.1"/>
    </source>
</evidence>
<name>A0A2J6SLK5_9HELO</name>
<proteinExistence type="predicted"/>
<sequence>VIDSFLPEEKTAQSSARIAYFYCSRTSDDTKRGDPSNVLRSIAKQLAESGDLASSAYTATINLIIELKEINSCTIIIDGLDECQNRTRGDLLHGLNTIASSPGKAVKIFVASRDDNDINGALLRYPNRCIDAQDNEADIRRYVGEELEKAIQNRLKSYPQRILAKLEKKIQNTLVDEAGGIFRWVSLQLEALFDTSRNRIEADMEYQLSRLPPDLKASYDVIYEQLLAQGGPSQIIAHKAIAWLLCARQPISTLDFIQALNVGDGSPKIRTKEEVLAICGNFVKHDEDLDRFRIFHLSVTNYFEEQRSDW</sequence>
<dbReference type="InParanoid" id="A0A2J6SLK5"/>
<dbReference type="InterPro" id="IPR056884">
    <property type="entry name" value="NPHP3-like_N"/>
</dbReference>
<dbReference type="PANTHER" id="PTHR10039:SF16">
    <property type="entry name" value="GPI INOSITOL-DEACYLASE"/>
    <property type="match status" value="1"/>
</dbReference>
<dbReference type="InterPro" id="IPR027417">
    <property type="entry name" value="P-loop_NTPase"/>
</dbReference>
<dbReference type="RefSeq" id="XP_024728550.1">
    <property type="nucleotide sequence ID" value="XM_024873389.1"/>
</dbReference>
<evidence type="ECO:0008006" key="6">
    <source>
        <dbReference type="Google" id="ProtNLM"/>
    </source>
</evidence>
<feature type="non-terminal residue" evidence="4">
    <location>
        <position position="310"/>
    </location>
</feature>
<dbReference type="STRING" id="1095630.A0A2J6SLK5"/>
<dbReference type="Gene3D" id="3.40.50.300">
    <property type="entry name" value="P-loop containing nucleotide triphosphate hydrolases"/>
    <property type="match status" value="1"/>
</dbReference>
<feature type="domain" description="Nephrocystin 3-like N-terminal" evidence="3">
    <location>
        <begin position="12"/>
        <end position="113"/>
    </location>
</feature>
<dbReference type="AlphaFoldDB" id="A0A2J6SLK5"/>
<dbReference type="PANTHER" id="PTHR10039">
    <property type="entry name" value="AMELOGENIN"/>
    <property type="match status" value="1"/>
</dbReference>
<evidence type="ECO:0000259" key="2">
    <source>
        <dbReference type="Pfam" id="PF22939"/>
    </source>
</evidence>
<keyword evidence="1" id="KW-0677">Repeat</keyword>
<protein>
    <recommendedName>
        <fullName evidence="6">NACHT domain-containing protein</fullName>
    </recommendedName>
</protein>
<keyword evidence="5" id="KW-1185">Reference proteome</keyword>
<feature type="domain" description="GPI inositol-deacylase winged helix" evidence="2">
    <location>
        <begin position="231"/>
        <end position="304"/>
    </location>
</feature>
<gene>
    <name evidence="4" type="ORF">K444DRAFT_505356</name>
</gene>
<evidence type="ECO:0000256" key="1">
    <source>
        <dbReference type="ARBA" id="ARBA00022737"/>
    </source>
</evidence>
<feature type="non-terminal residue" evidence="4">
    <location>
        <position position="1"/>
    </location>
</feature>
<organism evidence="4 5">
    <name type="scientific">Hyaloscypha bicolor E</name>
    <dbReference type="NCBI Taxonomy" id="1095630"/>
    <lineage>
        <taxon>Eukaryota</taxon>
        <taxon>Fungi</taxon>
        <taxon>Dikarya</taxon>
        <taxon>Ascomycota</taxon>
        <taxon>Pezizomycotina</taxon>
        <taxon>Leotiomycetes</taxon>
        <taxon>Helotiales</taxon>
        <taxon>Hyaloscyphaceae</taxon>
        <taxon>Hyaloscypha</taxon>
        <taxon>Hyaloscypha bicolor</taxon>
    </lineage>
</organism>
<evidence type="ECO:0000313" key="5">
    <source>
        <dbReference type="Proteomes" id="UP000235371"/>
    </source>
</evidence>
<dbReference type="GeneID" id="36581469"/>
<dbReference type="Pfam" id="PF24883">
    <property type="entry name" value="NPHP3_N"/>
    <property type="match status" value="1"/>
</dbReference>